<dbReference type="STRING" id="984485.A0A1E4RDE6"/>
<keyword evidence="5" id="KW-1185">Reference proteome</keyword>
<dbReference type="InterPro" id="IPR001356">
    <property type="entry name" value="HD"/>
</dbReference>
<keyword evidence="1 2" id="KW-0539">Nucleus</keyword>
<feature type="domain" description="Homeobox" evidence="3">
    <location>
        <begin position="134"/>
        <end position="197"/>
    </location>
</feature>
<dbReference type="Proteomes" id="UP000095085">
    <property type="component" value="Unassembled WGS sequence"/>
</dbReference>
<dbReference type="PROSITE" id="PS50071">
    <property type="entry name" value="HOMEOBOX_2"/>
    <property type="match status" value="1"/>
</dbReference>
<dbReference type="SMART" id="SM00389">
    <property type="entry name" value="HOX"/>
    <property type="match status" value="1"/>
</dbReference>
<accession>A0A1E4RDE6</accession>
<feature type="DNA-binding region" description="Homeobox" evidence="1">
    <location>
        <begin position="136"/>
        <end position="198"/>
    </location>
</feature>
<dbReference type="Pfam" id="PF00046">
    <property type="entry name" value="Homeodomain"/>
    <property type="match status" value="1"/>
</dbReference>
<dbReference type="GeneID" id="30994082"/>
<dbReference type="RefSeq" id="XP_020074339.1">
    <property type="nucleotide sequence ID" value="XM_020219532.1"/>
</dbReference>
<dbReference type="Gene3D" id="1.10.10.60">
    <property type="entry name" value="Homeodomain-like"/>
    <property type="match status" value="1"/>
</dbReference>
<evidence type="ECO:0000313" key="5">
    <source>
        <dbReference type="Proteomes" id="UP000095085"/>
    </source>
</evidence>
<gene>
    <name evidence="4" type="ORF">HYPBUDRAFT_13422</name>
</gene>
<dbReference type="AlphaFoldDB" id="A0A1E4RDE6"/>
<organism evidence="4 5">
    <name type="scientific">Hyphopichia burtonii NRRL Y-1933</name>
    <dbReference type="NCBI Taxonomy" id="984485"/>
    <lineage>
        <taxon>Eukaryota</taxon>
        <taxon>Fungi</taxon>
        <taxon>Dikarya</taxon>
        <taxon>Ascomycota</taxon>
        <taxon>Saccharomycotina</taxon>
        <taxon>Pichiomycetes</taxon>
        <taxon>Debaryomycetaceae</taxon>
        <taxon>Hyphopichia</taxon>
    </lineage>
</organism>
<reference evidence="5" key="1">
    <citation type="submission" date="2016-05" db="EMBL/GenBank/DDBJ databases">
        <title>Comparative genomics of biotechnologically important yeasts.</title>
        <authorList>
            <consortium name="DOE Joint Genome Institute"/>
            <person name="Riley R."/>
            <person name="Haridas S."/>
            <person name="Wolfe K.H."/>
            <person name="Lopes M.R."/>
            <person name="Hittinger C.T."/>
            <person name="Goker M."/>
            <person name="Salamov A."/>
            <person name="Wisecaver J."/>
            <person name="Long T.M."/>
            <person name="Aerts A.L."/>
            <person name="Barry K."/>
            <person name="Choi C."/>
            <person name="Clum A."/>
            <person name="Coughlan A.Y."/>
            <person name="Deshpande S."/>
            <person name="Douglass A.P."/>
            <person name="Hanson S.J."/>
            <person name="Klenk H.-P."/>
            <person name="Labutti K."/>
            <person name="Lapidus A."/>
            <person name="Lindquist E."/>
            <person name="Lipzen A."/>
            <person name="Meier-Kolthoff J.P."/>
            <person name="Ohm R.A."/>
            <person name="Otillar R.P."/>
            <person name="Pangilinan J."/>
            <person name="Peng Y."/>
            <person name="Rokas A."/>
            <person name="Rosa C.A."/>
            <person name="Scheuner C."/>
            <person name="Sibirny A.A."/>
            <person name="Slot J.C."/>
            <person name="Stielow J.B."/>
            <person name="Sun H."/>
            <person name="Kurtzman C.P."/>
            <person name="Blackwell M."/>
            <person name="Grigoriev I.V."/>
            <person name="Jeffries T.W."/>
        </authorList>
    </citation>
    <scope>NUCLEOTIDE SEQUENCE [LARGE SCALE GENOMIC DNA]</scope>
    <source>
        <strain evidence="5">NRRL Y-1933</strain>
    </source>
</reference>
<keyword evidence="1 2" id="KW-0238">DNA-binding</keyword>
<name>A0A1E4RDE6_9ASCO</name>
<evidence type="ECO:0000256" key="1">
    <source>
        <dbReference type="PROSITE-ProRule" id="PRU00108"/>
    </source>
</evidence>
<proteinExistence type="predicted"/>
<evidence type="ECO:0000256" key="2">
    <source>
        <dbReference type="RuleBase" id="RU000682"/>
    </source>
</evidence>
<dbReference type="GO" id="GO:0005634">
    <property type="term" value="C:nucleus"/>
    <property type="evidence" value="ECO:0007669"/>
    <property type="project" value="UniProtKB-SubCell"/>
</dbReference>
<comment type="subcellular location">
    <subcellularLocation>
        <location evidence="1 2">Nucleus</location>
    </subcellularLocation>
</comment>
<dbReference type="GO" id="GO:0003677">
    <property type="term" value="F:DNA binding"/>
    <property type="evidence" value="ECO:0007669"/>
    <property type="project" value="UniProtKB-UniRule"/>
</dbReference>
<protein>
    <recommendedName>
        <fullName evidence="3">Homeobox domain-containing protein</fullName>
    </recommendedName>
</protein>
<evidence type="ECO:0000313" key="4">
    <source>
        <dbReference type="EMBL" id="ODV65272.1"/>
    </source>
</evidence>
<dbReference type="InterPro" id="IPR009057">
    <property type="entry name" value="Homeodomain-like_sf"/>
</dbReference>
<dbReference type="CDD" id="cd00086">
    <property type="entry name" value="homeodomain"/>
    <property type="match status" value="1"/>
</dbReference>
<evidence type="ECO:0000259" key="3">
    <source>
        <dbReference type="PROSITE" id="PS50071"/>
    </source>
</evidence>
<dbReference type="OrthoDB" id="4069986at2759"/>
<sequence>MKVDNYQPKQDIESRLCQLNGILTHLKIHITNVCTLPDFQPESMQKDLTGDCLVVRLLLDYNIQLSESEQALLAKINKLSNLLILMIEERQRIRIIFDRTPRTLQAQTVVEEANKISDASDKKISFEVLTQSDISKGPKTNRLQDHQVLILNEWYGRNKKHPYVDENSLKYLIEKTRLSETQVRNWFSNKRRKHRSNKVSHELEPLLS</sequence>
<keyword evidence="1 2" id="KW-0371">Homeobox</keyword>
<dbReference type="EMBL" id="KV454545">
    <property type="protein sequence ID" value="ODV65272.1"/>
    <property type="molecule type" value="Genomic_DNA"/>
</dbReference>
<dbReference type="SUPFAM" id="SSF46689">
    <property type="entry name" value="Homeodomain-like"/>
    <property type="match status" value="1"/>
</dbReference>